<dbReference type="EMBL" id="FQXQ01000003">
    <property type="protein sequence ID" value="SHH70604.1"/>
    <property type="molecule type" value="Genomic_DNA"/>
</dbReference>
<protein>
    <submittedName>
        <fullName evidence="2">LETM1-like protein</fullName>
    </submittedName>
</protein>
<gene>
    <name evidence="2" type="ORF">SAMN05444281_1535</name>
</gene>
<sequence>MSTKKHSRSYRLFRLFIFKNRSKVSHALDAFFYGLKTGAKDTKTTTGIIQKYILHSGDITKEDEKFLKLYVYDMLKIAGIGIPFILLPGASIIIPFILKAAEKRNIDLMPSNFKGKPTSSIKIK</sequence>
<name>A0A1M5V6A2_9FLAO</name>
<organism evidence="2 3">
    <name type="scientific">Wenyingzhuangia marina</name>
    <dbReference type="NCBI Taxonomy" id="1195760"/>
    <lineage>
        <taxon>Bacteria</taxon>
        <taxon>Pseudomonadati</taxon>
        <taxon>Bacteroidota</taxon>
        <taxon>Flavobacteriia</taxon>
        <taxon>Flavobacteriales</taxon>
        <taxon>Flavobacteriaceae</taxon>
        <taxon>Wenyingzhuangia</taxon>
    </lineage>
</organism>
<accession>A0A1M5V6A2</accession>
<dbReference type="OrthoDB" id="1442394at2"/>
<dbReference type="AlphaFoldDB" id="A0A1M5V6A2"/>
<dbReference type="Proteomes" id="UP000184109">
    <property type="component" value="Unassembled WGS sequence"/>
</dbReference>
<reference evidence="3" key="1">
    <citation type="submission" date="2016-11" db="EMBL/GenBank/DDBJ databases">
        <authorList>
            <person name="Varghese N."/>
            <person name="Submissions S."/>
        </authorList>
    </citation>
    <scope>NUCLEOTIDE SEQUENCE [LARGE SCALE GENOMIC DNA]</scope>
    <source>
        <strain evidence="3">DSM 100572</strain>
    </source>
</reference>
<keyword evidence="1" id="KW-0812">Transmembrane</keyword>
<evidence type="ECO:0000313" key="3">
    <source>
        <dbReference type="Proteomes" id="UP000184109"/>
    </source>
</evidence>
<keyword evidence="1" id="KW-1133">Transmembrane helix</keyword>
<proteinExistence type="predicted"/>
<evidence type="ECO:0000313" key="2">
    <source>
        <dbReference type="EMBL" id="SHH70604.1"/>
    </source>
</evidence>
<evidence type="ECO:0000256" key="1">
    <source>
        <dbReference type="SAM" id="Phobius"/>
    </source>
</evidence>
<feature type="transmembrane region" description="Helical" evidence="1">
    <location>
        <begin position="77"/>
        <end position="98"/>
    </location>
</feature>
<dbReference type="RefSeq" id="WP_073120190.1">
    <property type="nucleotide sequence ID" value="NZ_BMEN01000003.1"/>
</dbReference>
<keyword evidence="1" id="KW-0472">Membrane</keyword>
<keyword evidence="3" id="KW-1185">Reference proteome</keyword>